<dbReference type="InterPro" id="IPR049945">
    <property type="entry name" value="AAA_22"/>
</dbReference>
<dbReference type="GO" id="GO:0006270">
    <property type="term" value="P:DNA replication initiation"/>
    <property type="evidence" value="ECO:0007669"/>
    <property type="project" value="UniProtKB-UniRule"/>
</dbReference>
<feature type="compositionally biased region" description="Low complexity" evidence="9">
    <location>
        <begin position="21"/>
        <end position="30"/>
    </location>
</feature>
<gene>
    <name evidence="11" type="ORF">LIER_09216</name>
</gene>
<evidence type="ECO:0000313" key="11">
    <source>
        <dbReference type="EMBL" id="GAA0150227.1"/>
    </source>
</evidence>
<keyword evidence="7" id="KW-0131">Cell cycle</keyword>
<dbReference type="Pfam" id="PF22606">
    <property type="entry name" value="Cdc6-ORC-like_ATPase_lid"/>
    <property type="match status" value="1"/>
</dbReference>
<organism evidence="11 12">
    <name type="scientific">Lithospermum erythrorhizon</name>
    <name type="common">Purple gromwell</name>
    <name type="synonym">Lithospermum officinale var. erythrorhizon</name>
    <dbReference type="NCBI Taxonomy" id="34254"/>
    <lineage>
        <taxon>Eukaryota</taxon>
        <taxon>Viridiplantae</taxon>
        <taxon>Streptophyta</taxon>
        <taxon>Embryophyta</taxon>
        <taxon>Tracheophyta</taxon>
        <taxon>Spermatophyta</taxon>
        <taxon>Magnoliopsida</taxon>
        <taxon>eudicotyledons</taxon>
        <taxon>Gunneridae</taxon>
        <taxon>Pentapetalae</taxon>
        <taxon>asterids</taxon>
        <taxon>lamiids</taxon>
        <taxon>Boraginales</taxon>
        <taxon>Boraginaceae</taxon>
        <taxon>Boraginoideae</taxon>
        <taxon>Lithospermeae</taxon>
        <taxon>Lithospermum</taxon>
    </lineage>
</organism>
<dbReference type="Pfam" id="PF13401">
    <property type="entry name" value="AAA_22"/>
    <property type="match status" value="1"/>
</dbReference>
<evidence type="ECO:0000259" key="10">
    <source>
        <dbReference type="SMART" id="SM01074"/>
    </source>
</evidence>
<sequence length="514" mass="56797">MPTIASARCTSSPKRTLRSNSGGSPLSSLPVDFKVSPISRKSPRQSINDSPSCPAKRNVENSANRVMTPKSPLKKRLLDSFIEKPIQNPIDELSLTDVGQLSVVKEALHVSSCQLNVVCREDEQNKVLEFCKQCVEHEKAGSLYICGCPGTGKSLSMEKVNEALVNWAKEGSFQLPDVLSINCTSLTTTSEIFSKIAEKSWPGKKVHGVSALQLLQSSYSQKPQSDMKMLLIIADELDFLITRDRAVLHDLFMLTTLPFSRCILLGIANSIDLADRFLPKLQSMNCKPMVITFRAYSKDQIIKILRQRLMALPFTVFQPQALELCARRVAAASGDMRKALWVCRSAIEILEAEIKESISKSASSSLEQTCSDKQSAVVCDGPTKKWNPIVRADHVAAALSKAFKSPVVDTIQSLPQHQQLILCSAVKLFRGKKKDSTVGELNKFYTDVCKSTLIPPVGTVELSSMCRVLADQGLIKLGQSRDDKLKRVTLQIDEADITFALQGVRFFRNCLQCN</sequence>
<reference evidence="11 12" key="1">
    <citation type="submission" date="2024-01" db="EMBL/GenBank/DDBJ databases">
        <title>The complete chloroplast genome sequence of Lithospermum erythrorhizon: insights into the phylogenetic relationship among Boraginaceae species and the maternal lineages of purple gromwells.</title>
        <authorList>
            <person name="Okada T."/>
            <person name="Watanabe K."/>
        </authorList>
    </citation>
    <scope>NUCLEOTIDE SEQUENCE [LARGE SCALE GENOMIC DNA]</scope>
</reference>
<evidence type="ECO:0000256" key="2">
    <source>
        <dbReference type="ARBA" id="ARBA00006184"/>
    </source>
</evidence>
<evidence type="ECO:0000256" key="4">
    <source>
        <dbReference type="ARBA" id="ARBA00022618"/>
    </source>
</evidence>
<comment type="caution">
    <text evidence="11">The sequence shown here is derived from an EMBL/GenBank/DDBJ whole genome shotgun (WGS) entry which is preliminary data.</text>
</comment>
<dbReference type="CDD" id="cd08768">
    <property type="entry name" value="Cdc6_C"/>
    <property type="match status" value="1"/>
</dbReference>
<evidence type="ECO:0000256" key="8">
    <source>
        <dbReference type="PIRNR" id="PIRNR001767"/>
    </source>
</evidence>
<dbReference type="InterPro" id="IPR036388">
    <property type="entry name" value="WH-like_DNA-bd_sf"/>
</dbReference>
<dbReference type="InterPro" id="IPR054425">
    <property type="entry name" value="Cdc6_ORC1-like_ATPase_lid"/>
</dbReference>
<dbReference type="GO" id="GO:0051301">
    <property type="term" value="P:cell division"/>
    <property type="evidence" value="ECO:0007669"/>
    <property type="project" value="UniProtKB-UniRule"/>
</dbReference>
<dbReference type="SUPFAM" id="SSF52540">
    <property type="entry name" value="P-loop containing nucleoside triphosphate hydrolases"/>
    <property type="match status" value="1"/>
</dbReference>
<dbReference type="InterPro" id="IPR016314">
    <property type="entry name" value="Cdc6/18"/>
</dbReference>
<evidence type="ECO:0000256" key="7">
    <source>
        <dbReference type="ARBA" id="ARBA00023306"/>
    </source>
</evidence>
<dbReference type="InterPro" id="IPR027417">
    <property type="entry name" value="P-loop_NTPase"/>
</dbReference>
<dbReference type="Gene3D" id="1.10.8.60">
    <property type="match status" value="1"/>
</dbReference>
<dbReference type="AlphaFoldDB" id="A0AAV3PH36"/>
<dbReference type="GO" id="GO:0005634">
    <property type="term" value="C:nucleus"/>
    <property type="evidence" value="ECO:0007669"/>
    <property type="project" value="UniProtKB-SubCell"/>
</dbReference>
<dbReference type="FunFam" id="1.10.10.10:FF:000686">
    <property type="entry name" value="Cell division control protein"/>
    <property type="match status" value="1"/>
</dbReference>
<dbReference type="FunFam" id="3.40.50.300:FF:000547">
    <property type="entry name" value="Cell division control protein"/>
    <property type="match status" value="1"/>
</dbReference>
<keyword evidence="6" id="KW-0539">Nucleus</keyword>
<keyword evidence="5" id="KW-0235">DNA replication</keyword>
<dbReference type="InterPro" id="IPR050311">
    <property type="entry name" value="ORC1/CDC6"/>
</dbReference>
<dbReference type="EMBL" id="BAABME010001549">
    <property type="protein sequence ID" value="GAA0150227.1"/>
    <property type="molecule type" value="Genomic_DNA"/>
</dbReference>
<dbReference type="PANTHER" id="PTHR10763:SF26">
    <property type="entry name" value="CELL DIVISION CONTROL PROTEIN 6 HOMOLOG"/>
    <property type="match status" value="1"/>
</dbReference>
<protein>
    <recommendedName>
        <fullName evidence="8">Cell division control protein</fullName>
    </recommendedName>
</protein>
<dbReference type="GO" id="GO:0003688">
    <property type="term" value="F:DNA replication origin binding"/>
    <property type="evidence" value="ECO:0007669"/>
    <property type="project" value="TreeGrafter"/>
</dbReference>
<comment type="subcellular location">
    <subcellularLocation>
        <location evidence="1">Nucleus</location>
    </subcellularLocation>
</comment>
<dbReference type="PANTHER" id="PTHR10763">
    <property type="entry name" value="CELL DIVISION CONTROL PROTEIN 6-RELATED"/>
    <property type="match status" value="1"/>
</dbReference>
<evidence type="ECO:0000313" key="12">
    <source>
        <dbReference type="Proteomes" id="UP001454036"/>
    </source>
</evidence>
<dbReference type="InterPro" id="IPR015163">
    <property type="entry name" value="Cdc6_C"/>
</dbReference>
<feature type="compositionally biased region" description="Polar residues" evidence="9">
    <location>
        <begin position="8"/>
        <end position="20"/>
    </location>
</feature>
<comment type="similarity">
    <text evidence="3">Belongs to the disease resistance NB-LRR family.</text>
</comment>
<evidence type="ECO:0000256" key="9">
    <source>
        <dbReference type="SAM" id="MobiDB-lite"/>
    </source>
</evidence>
<keyword evidence="12" id="KW-1185">Reference proteome</keyword>
<dbReference type="SMART" id="SM01074">
    <property type="entry name" value="Cdc6_C"/>
    <property type="match status" value="1"/>
</dbReference>
<dbReference type="Proteomes" id="UP001454036">
    <property type="component" value="Unassembled WGS sequence"/>
</dbReference>
<dbReference type="Gene3D" id="1.10.10.10">
    <property type="entry name" value="Winged helix-like DNA-binding domain superfamily/Winged helix DNA-binding domain"/>
    <property type="match status" value="1"/>
</dbReference>
<accession>A0AAV3PH36</accession>
<dbReference type="Pfam" id="PF09079">
    <property type="entry name" value="WHD_Cdc6"/>
    <property type="match status" value="1"/>
</dbReference>
<evidence type="ECO:0000256" key="6">
    <source>
        <dbReference type="ARBA" id="ARBA00023242"/>
    </source>
</evidence>
<dbReference type="InterPro" id="IPR036390">
    <property type="entry name" value="WH_DNA-bd_sf"/>
</dbReference>
<keyword evidence="4" id="KW-0132">Cell division</keyword>
<evidence type="ECO:0000256" key="3">
    <source>
        <dbReference type="ARBA" id="ARBA00008894"/>
    </source>
</evidence>
<dbReference type="PIRSF" id="PIRSF001767">
    <property type="entry name" value="Cdc6"/>
    <property type="match status" value="1"/>
</dbReference>
<comment type="similarity">
    <text evidence="2 8">Belongs to the CDC6/cdc18 family.</text>
</comment>
<evidence type="ECO:0000256" key="1">
    <source>
        <dbReference type="ARBA" id="ARBA00004123"/>
    </source>
</evidence>
<feature type="region of interest" description="Disordered" evidence="9">
    <location>
        <begin position="1"/>
        <end position="68"/>
    </location>
</feature>
<dbReference type="Gene3D" id="3.40.50.300">
    <property type="entry name" value="P-loop containing nucleotide triphosphate hydrolases"/>
    <property type="match status" value="1"/>
</dbReference>
<evidence type="ECO:0000256" key="5">
    <source>
        <dbReference type="ARBA" id="ARBA00022705"/>
    </source>
</evidence>
<proteinExistence type="inferred from homology"/>
<name>A0AAV3PH36_LITER</name>
<dbReference type="GO" id="GO:0016887">
    <property type="term" value="F:ATP hydrolysis activity"/>
    <property type="evidence" value="ECO:0007669"/>
    <property type="project" value="InterPro"/>
</dbReference>
<dbReference type="GO" id="GO:0033314">
    <property type="term" value="P:mitotic DNA replication checkpoint signaling"/>
    <property type="evidence" value="ECO:0007669"/>
    <property type="project" value="TreeGrafter"/>
</dbReference>
<feature type="domain" description="Cdc6 C-terminal" evidence="10">
    <location>
        <begin position="422"/>
        <end position="501"/>
    </location>
</feature>
<dbReference type="SUPFAM" id="SSF46785">
    <property type="entry name" value="Winged helix' DNA-binding domain"/>
    <property type="match status" value="1"/>
</dbReference>
<dbReference type="CDD" id="cd00009">
    <property type="entry name" value="AAA"/>
    <property type="match status" value="1"/>
</dbReference>